<feature type="transmembrane region" description="Helical" evidence="6">
    <location>
        <begin position="18"/>
        <end position="40"/>
    </location>
</feature>
<dbReference type="InterPro" id="IPR020846">
    <property type="entry name" value="MFS_dom"/>
</dbReference>
<feature type="transmembrane region" description="Helical" evidence="6">
    <location>
        <begin position="52"/>
        <end position="72"/>
    </location>
</feature>
<reference evidence="8" key="1">
    <citation type="submission" date="2020-09" db="EMBL/GenBank/DDBJ databases">
        <title>Whole genome shotgun sequence of Streptomyces xanthophaeus NBRC 12829.</title>
        <authorList>
            <person name="Komaki H."/>
            <person name="Tamura T."/>
        </authorList>
    </citation>
    <scope>NUCLEOTIDE SEQUENCE</scope>
    <source>
        <strain evidence="8">NBRC 12829</strain>
    </source>
</reference>
<dbReference type="GO" id="GO:0022857">
    <property type="term" value="F:transmembrane transporter activity"/>
    <property type="evidence" value="ECO:0007669"/>
    <property type="project" value="InterPro"/>
</dbReference>
<evidence type="ECO:0000259" key="7">
    <source>
        <dbReference type="PROSITE" id="PS50850"/>
    </source>
</evidence>
<keyword evidence="4 6" id="KW-1133">Transmembrane helix</keyword>
<evidence type="ECO:0000256" key="6">
    <source>
        <dbReference type="SAM" id="Phobius"/>
    </source>
</evidence>
<feature type="transmembrane region" description="Helical" evidence="6">
    <location>
        <begin position="279"/>
        <end position="299"/>
    </location>
</feature>
<proteinExistence type="predicted"/>
<comment type="subcellular location">
    <subcellularLocation>
        <location evidence="1">Cell membrane</location>
        <topology evidence="1">Multi-pass membrane protein</topology>
    </subcellularLocation>
</comment>
<dbReference type="PANTHER" id="PTHR43124:SF3">
    <property type="entry name" value="CHLORAMPHENICOL EFFLUX PUMP RV0191"/>
    <property type="match status" value="1"/>
</dbReference>
<dbReference type="RefSeq" id="WP_051902130.1">
    <property type="nucleotide sequence ID" value="NZ_BNEE01000004.1"/>
</dbReference>
<evidence type="ECO:0000313" key="8">
    <source>
        <dbReference type="EMBL" id="GHI84022.1"/>
    </source>
</evidence>
<feature type="transmembrane region" description="Helical" evidence="6">
    <location>
        <begin position="212"/>
        <end position="236"/>
    </location>
</feature>
<keyword evidence="9" id="KW-1185">Reference proteome</keyword>
<dbReference type="InterPro" id="IPR036259">
    <property type="entry name" value="MFS_trans_sf"/>
</dbReference>
<dbReference type="AlphaFoldDB" id="A0A919GVL1"/>
<feature type="transmembrane region" description="Helical" evidence="6">
    <location>
        <begin position="369"/>
        <end position="391"/>
    </location>
</feature>
<dbReference type="SUPFAM" id="SSF103473">
    <property type="entry name" value="MFS general substrate transporter"/>
    <property type="match status" value="1"/>
</dbReference>
<feature type="transmembrane region" description="Helical" evidence="6">
    <location>
        <begin position="305"/>
        <end position="329"/>
    </location>
</feature>
<keyword evidence="3 6" id="KW-0812">Transmembrane</keyword>
<gene>
    <name evidence="8" type="ORF">Sxan_13860</name>
</gene>
<dbReference type="Pfam" id="PF07690">
    <property type="entry name" value="MFS_1"/>
    <property type="match status" value="1"/>
</dbReference>
<feature type="domain" description="Major facilitator superfamily (MFS) profile" evidence="7">
    <location>
        <begin position="18"/>
        <end position="394"/>
    </location>
</feature>
<evidence type="ECO:0000256" key="4">
    <source>
        <dbReference type="ARBA" id="ARBA00022989"/>
    </source>
</evidence>
<keyword evidence="2" id="KW-1003">Cell membrane</keyword>
<evidence type="ECO:0000256" key="1">
    <source>
        <dbReference type="ARBA" id="ARBA00004651"/>
    </source>
</evidence>
<protein>
    <recommendedName>
        <fullName evidence="7">Major facilitator superfamily (MFS) profile domain-containing protein</fullName>
    </recommendedName>
</protein>
<accession>A0A919GVL1</accession>
<evidence type="ECO:0000256" key="5">
    <source>
        <dbReference type="ARBA" id="ARBA00023136"/>
    </source>
</evidence>
<dbReference type="Proteomes" id="UP000600026">
    <property type="component" value="Unassembled WGS sequence"/>
</dbReference>
<organism evidence="8 9">
    <name type="scientific">Streptomyces xanthophaeus</name>
    <dbReference type="NCBI Taxonomy" id="67385"/>
    <lineage>
        <taxon>Bacteria</taxon>
        <taxon>Bacillati</taxon>
        <taxon>Actinomycetota</taxon>
        <taxon>Actinomycetes</taxon>
        <taxon>Kitasatosporales</taxon>
        <taxon>Streptomycetaceae</taxon>
        <taxon>Streptomyces</taxon>
    </lineage>
</organism>
<evidence type="ECO:0000256" key="2">
    <source>
        <dbReference type="ARBA" id="ARBA00022475"/>
    </source>
</evidence>
<dbReference type="GO" id="GO:0005886">
    <property type="term" value="C:plasma membrane"/>
    <property type="evidence" value="ECO:0007669"/>
    <property type="project" value="UniProtKB-SubCell"/>
</dbReference>
<dbReference type="InterPro" id="IPR050189">
    <property type="entry name" value="MFS_Efflux_Transporters"/>
</dbReference>
<dbReference type="PROSITE" id="PS50850">
    <property type="entry name" value="MFS"/>
    <property type="match status" value="1"/>
</dbReference>
<evidence type="ECO:0000256" key="3">
    <source>
        <dbReference type="ARBA" id="ARBA00022692"/>
    </source>
</evidence>
<comment type="caution">
    <text evidence="8">The sequence shown here is derived from an EMBL/GenBank/DDBJ whole genome shotgun (WGS) entry which is preliminary data.</text>
</comment>
<keyword evidence="5 6" id="KW-0472">Membrane</keyword>
<dbReference type="Gene3D" id="1.20.1250.20">
    <property type="entry name" value="MFS general substrate transporter like domains"/>
    <property type="match status" value="2"/>
</dbReference>
<dbReference type="PANTHER" id="PTHR43124">
    <property type="entry name" value="PURINE EFFLUX PUMP PBUE"/>
    <property type="match status" value="1"/>
</dbReference>
<dbReference type="EMBL" id="BNEE01000004">
    <property type="protein sequence ID" value="GHI84022.1"/>
    <property type="molecule type" value="Genomic_DNA"/>
</dbReference>
<name>A0A919GVL1_9ACTN</name>
<feature type="transmembrane region" description="Helical" evidence="6">
    <location>
        <begin position="248"/>
        <end position="267"/>
    </location>
</feature>
<dbReference type="InterPro" id="IPR011701">
    <property type="entry name" value="MFS"/>
</dbReference>
<feature type="transmembrane region" description="Helical" evidence="6">
    <location>
        <begin position="84"/>
        <end position="114"/>
    </location>
</feature>
<sequence>MGATGETARTAGAPGRRFTALLTCAMAFSMLQLFLLGALGPRLVAELGLSPTVLGLTTTIGFGTAAVLSPSSGRTVDRIGPRRALVLLLLTSAAALALIGAAPGTGVLLGAVALGGLPQALANPATNKAVVAAVPAGRRGQVTGTKQSGVQLGAFVAGLPLAALAAGVGWRGAVWTAAGAALLTGLWALRVLPPDPPTAGPAPDVGGRVPSVVLWLAVFSLFLGSGIASVNTYLALFGTERLGLGPTAAGALVAVLGVAGVVGRIGWSKAARPGRAEWLPGVLAAGAVVAAALLVAAAAQAAGPAAWAAAVAVGVFAVSGNAVSMVLVMQRALPGRAGQDSALVAAGFFAGFAVGPPLFGLLAEAGRYGLGWSLVAAEFGAACVVAFAWAVRDRAGRAGRVDGTDSAGVRA</sequence>
<feature type="transmembrane region" description="Helical" evidence="6">
    <location>
        <begin position="341"/>
        <end position="363"/>
    </location>
</feature>
<evidence type="ECO:0000313" key="9">
    <source>
        <dbReference type="Proteomes" id="UP000600026"/>
    </source>
</evidence>